<name>A0A0B6Y1C5_9EUPU</name>
<gene>
    <name evidence="1" type="primary">ORF9847</name>
</gene>
<sequence length="73" mass="8184">EYKKLPQSIKEILGLLPIPTSLSMENTLFVTSSNVLPDLKTEPGTKRDTSALMTEELVPRMSRVSINNSYSSW</sequence>
<dbReference type="EMBL" id="HACG01003232">
    <property type="protein sequence ID" value="CEK50097.1"/>
    <property type="molecule type" value="Transcribed_RNA"/>
</dbReference>
<evidence type="ECO:0000313" key="1">
    <source>
        <dbReference type="EMBL" id="CEK50097.1"/>
    </source>
</evidence>
<accession>A0A0B6Y1C5</accession>
<reference evidence="1" key="1">
    <citation type="submission" date="2014-12" db="EMBL/GenBank/DDBJ databases">
        <title>Insight into the proteome of Arion vulgaris.</title>
        <authorList>
            <person name="Aradska J."/>
            <person name="Bulat T."/>
            <person name="Smidak R."/>
            <person name="Sarate P."/>
            <person name="Gangsoo J."/>
            <person name="Sialana F."/>
            <person name="Bilban M."/>
            <person name="Lubec G."/>
        </authorList>
    </citation>
    <scope>NUCLEOTIDE SEQUENCE</scope>
    <source>
        <tissue evidence="1">Skin</tissue>
    </source>
</reference>
<organism evidence="1">
    <name type="scientific">Arion vulgaris</name>
    <dbReference type="NCBI Taxonomy" id="1028688"/>
    <lineage>
        <taxon>Eukaryota</taxon>
        <taxon>Metazoa</taxon>
        <taxon>Spiralia</taxon>
        <taxon>Lophotrochozoa</taxon>
        <taxon>Mollusca</taxon>
        <taxon>Gastropoda</taxon>
        <taxon>Heterobranchia</taxon>
        <taxon>Euthyneura</taxon>
        <taxon>Panpulmonata</taxon>
        <taxon>Eupulmonata</taxon>
        <taxon>Stylommatophora</taxon>
        <taxon>Helicina</taxon>
        <taxon>Arionoidea</taxon>
        <taxon>Arionidae</taxon>
        <taxon>Arion</taxon>
    </lineage>
</organism>
<feature type="non-terminal residue" evidence="1">
    <location>
        <position position="1"/>
    </location>
</feature>
<dbReference type="AlphaFoldDB" id="A0A0B6Y1C5"/>
<proteinExistence type="predicted"/>
<feature type="non-terminal residue" evidence="1">
    <location>
        <position position="73"/>
    </location>
</feature>
<protein>
    <submittedName>
        <fullName evidence="1">Uncharacterized protein</fullName>
    </submittedName>
</protein>